<feature type="compositionally biased region" description="Basic residues" evidence="1">
    <location>
        <begin position="1"/>
        <end position="10"/>
    </location>
</feature>
<dbReference type="InterPro" id="IPR003123">
    <property type="entry name" value="VPS9"/>
</dbReference>
<sequence>MGNKSAKSRKNTVNLDNLPGQTQEFSRPSTDKIFHPQVEKFFKEWKEQKHVEFQELLSGTISTNNMSDRFSDRSSNWLSEFKEKISLNQDLKNRDDYLKFIDLLKRLSRDTEQRYFKEYVGSINLDKNLRLLSKLDNKSFDEKAIKKKLKSSRSDNIHLSSTNNILSTGFNSSLQLDLQQLQLLKHQLELNDHPIKRIINFIRGIFILQYRNLLLNNISECDLMAEDKNITESLKFFIKTISEAISKFYLLDLYETSQLWKEVLQVMVTQLLIQKDLYALIINLITLSHQKEIDALHHLMNSKTLKLSDIKIDKKFQLNIHDREQNLVCIDDVGSGRENNLVVQEEEQDSVFQPYQRTIKLIKQIKFQQSIPQKLEIAYEALKIQLGQDIDDFWNGYKLKQNQSYRASQKASMKEKYFQQLSERVSQTQALLNQRNSPKQSNHVDFEKLQQLALYVVWASNCPEIYSDCLFIKRFNNQTLNHSMRGFFARLLDACVNVMLNSGSNIGSTEEIDDQQVLELSVQDIENLQNSLLQKERLMPLFDINFMTQTLLPSFQKNQTSVSTKNRLSKRRDSITSLMTQANSPDQQLEIALEFEKLIFCQAQFIYESESRQVSRNLEEQKYTMLQKKTTVLCSSDESFISTVKNLRNKLVENQIPVVQQVYNFTGSSFAEVEDNGNEGKNSLQGMRINIDNVDFDDQYRNSLPTQ</sequence>
<dbReference type="InParanoid" id="A0A078BAQ7"/>
<feature type="compositionally biased region" description="Polar residues" evidence="1">
    <location>
        <begin position="11"/>
        <end position="28"/>
    </location>
</feature>
<protein>
    <recommendedName>
        <fullName evidence="2">VPS9 domain-containing protein</fullName>
    </recommendedName>
</protein>
<feature type="region of interest" description="Disordered" evidence="1">
    <location>
        <begin position="1"/>
        <end position="29"/>
    </location>
</feature>
<evidence type="ECO:0000313" key="4">
    <source>
        <dbReference type="Proteomes" id="UP000039865"/>
    </source>
</evidence>
<evidence type="ECO:0000259" key="2">
    <source>
        <dbReference type="Pfam" id="PF02204"/>
    </source>
</evidence>
<proteinExistence type="predicted"/>
<evidence type="ECO:0000256" key="1">
    <source>
        <dbReference type="SAM" id="MobiDB-lite"/>
    </source>
</evidence>
<dbReference type="Proteomes" id="UP000039865">
    <property type="component" value="Unassembled WGS sequence"/>
</dbReference>
<dbReference type="Pfam" id="PF02204">
    <property type="entry name" value="VPS9"/>
    <property type="match status" value="1"/>
</dbReference>
<accession>A0A078BAQ7</accession>
<evidence type="ECO:0000313" key="3">
    <source>
        <dbReference type="EMBL" id="CDW91306.1"/>
    </source>
</evidence>
<reference evidence="3 4" key="1">
    <citation type="submission" date="2014-06" db="EMBL/GenBank/DDBJ databases">
        <authorList>
            <person name="Swart Estienne"/>
        </authorList>
    </citation>
    <scope>NUCLEOTIDE SEQUENCE [LARGE SCALE GENOMIC DNA]</scope>
    <source>
        <strain evidence="3 4">130c</strain>
    </source>
</reference>
<keyword evidence="4" id="KW-1185">Reference proteome</keyword>
<dbReference type="AlphaFoldDB" id="A0A078BAQ7"/>
<dbReference type="InterPro" id="IPR037191">
    <property type="entry name" value="VPS9_dom_sf"/>
</dbReference>
<dbReference type="Gene3D" id="1.20.1050.80">
    <property type="entry name" value="VPS9 domain"/>
    <property type="match status" value="1"/>
</dbReference>
<gene>
    <name evidence="3" type="primary">Contig18893.g20042</name>
    <name evidence="3" type="ORF">STYLEM_20460</name>
</gene>
<name>A0A078BAQ7_STYLE</name>
<dbReference type="EMBL" id="CCKQ01019285">
    <property type="protein sequence ID" value="CDW91306.1"/>
    <property type="molecule type" value="Genomic_DNA"/>
</dbReference>
<feature type="domain" description="VPS9" evidence="2">
    <location>
        <begin position="402"/>
        <end position="500"/>
    </location>
</feature>
<organism evidence="3 4">
    <name type="scientific">Stylonychia lemnae</name>
    <name type="common">Ciliate</name>
    <dbReference type="NCBI Taxonomy" id="5949"/>
    <lineage>
        <taxon>Eukaryota</taxon>
        <taxon>Sar</taxon>
        <taxon>Alveolata</taxon>
        <taxon>Ciliophora</taxon>
        <taxon>Intramacronucleata</taxon>
        <taxon>Spirotrichea</taxon>
        <taxon>Stichotrichia</taxon>
        <taxon>Sporadotrichida</taxon>
        <taxon>Oxytrichidae</taxon>
        <taxon>Stylonychinae</taxon>
        <taxon>Stylonychia</taxon>
    </lineage>
</organism>